<keyword evidence="1" id="KW-0472">Membrane</keyword>
<feature type="transmembrane region" description="Helical" evidence="1">
    <location>
        <begin position="150"/>
        <end position="170"/>
    </location>
</feature>
<evidence type="ECO:0000313" key="3">
    <source>
        <dbReference type="Proteomes" id="UP001499910"/>
    </source>
</evidence>
<dbReference type="Pfam" id="PF03729">
    <property type="entry name" value="DUF308"/>
    <property type="match status" value="1"/>
</dbReference>
<proteinExistence type="predicted"/>
<keyword evidence="3" id="KW-1185">Reference proteome</keyword>
<dbReference type="PANTHER" id="PTHR34989">
    <property type="entry name" value="PROTEIN HDED"/>
    <property type="match status" value="1"/>
</dbReference>
<dbReference type="EMBL" id="BAABHW010000002">
    <property type="protein sequence ID" value="GAA5072488.1"/>
    <property type="molecule type" value="Genomic_DNA"/>
</dbReference>
<feature type="transmembrane region" description="Helical" evidence="1">
    <location>
        <begin position="120"/>
        <end position="143"/>
    </location>
</feature>
<dbReference type="InterPro" id="IPR052712">
    <property type="entry name" value="Acid_resist_chaperone_HdeD"/>
</dbReference>
<dbReference type="Proteomes" id="UP001499910">
    <property type="component" value="Unassembled WGS sequence"/>
</dbReference>
<evidence type="ECO:0000313" key="2">
    <source>
        <dbReference type="EMBL" id="GAA5072488.1"/>
    </source>
</evidence>
<feature type="transmembrane region" description="Helical" evidence="1">
    <location>
        <begin position="69"/>
        <end position="87"/>
    </location>
</feature>
<feature type="transmembrane region" description="Helical" evidence="1">
    <location>
        <begin position="42"/>
        <end position="63"/>
    </location>
</feature>
<name>A0ABP9L7N5_9RHOB</name>
<feature type="transmembrane region" description="Helical" evidence="1">
    <location>
        <begin position="176"/>
        <end position="199"/>
    </location>
</feature>
<accession>A0ABP9L7N5</accession>
<sequence length="202" mass="21166">MGGPEERRIKAMSNQNDNGFGTGGPTPPPEVLDAIRAHRGTFIALGVALIVAGVAAIVFPLIASIAAKLLFGWLMLAMGGLTLWHAFHTRRWESALWNGLIAVLLLAAGVYLAFFPLTGLVGLTLVLGVVFLMQGVFETMIALQNRARRGWGWLLGSGVLSVGLGVFLIAGLPGTAAWALGLLMGLHFLTSGLSLVALARAA</sequence>
<dbReference type="InterPro" id="IPR005325">
    <property type="entry name" value="DUF308_memb"/>
</dbReference>
<feature type="transmembrane region" description="Helical" evidence="1">
    <location>
        <begin position="94"/>
        <end position="114"/>
    </location>
</feature>
<comment type="caution">
    <text evidence="2">The sequence shown here is derived from an EMBL/GenBank/DDBJ whole genome shotgun (WGS) entry which is preliminary data.</text>
</comment>
<evidence type="ECO:0008006" key="4">
    <source>
        <dbReference type="Google" id="ProtNLM"/>
    </source>
</evidence>
<protein>
    <recommendedName>
        <fullName evidence="4">HdeD family acid-resistance protein</fullName>
    </recommendedName>
</protein>
<keyword evidence="1" id="KW-0812">Transmembrane</keyword>
<dbReference type="PANTHER" id="PTHR34989:SF1">
    <property type="entry name" value="PROTEIN HDED"/>
    <property type="match status" value="1"/>
</dbReference>
<keyword evidence="1" id="KW-1133">Transmembrane helix</keyword>
<gene>
    <name evidence="2" type="ORF">GCM10023209_17350</name>
</gene>
<organism evidence="2 3">
    <name type="scientific">[Roseibacterium] beibuensis</name>
    <dbReference type="NCBI Taxonomy" id="1193142"/>
    <lineage>
        <taxon>Bacteria</taxon>
        <taxon>Pseudomonadati</taxon>
        <taxon>Pseudomonadota</taxon>
        <taxon>Alphaproteobacteria</taxon>
        <taxon>Rhodobacterales</taxon>
        <taxon>Roseobacteraceae</taxon>
        <taxon>Roseicyclus</taxon>
    </lineage>
</organism>
<evidence type="ECO:0000256" key="1">
    <source>
        <dbReference type="SAM" id="Phobius"/>
    </source>
</evidence>
<reference evidence="3" key="1">
    <citation type="journal article" date="2019" name="Int. J. Syst. Evol. Microbiol.">
        <title>The Global Catalogue of Microorganisms (GCM) 10K type strain sequencing project: providing services to taxonomists for standard genome sequencing and annotation.</title>
        <authorList>
            <consortium name="The Broad Institute Genomics Platform"/>
            <consortium name="The Broad Institute Genome Sequencing Center for Infectious Disease"/>
            <person name="Wu L."/>
            <person name="Ma J."/>
        </authorList>
    </citation>
    <scope>NUCLEOTIDE SEQUENCE [LARGE SCALE GENOMIC DNA]</scope>
    <source>
        <strain evidence="3">JCM 18015</strain>
    </source>
</reference>